<reference evidence="5" key="1">
    <citation type="submission" date="2016-11" db="EMBL/GenBank/DDBJ databases">
        <authorList>
            <person name="Varghese N."/>
            <person name="Submissions S."/>
        </authorList>
    </citation>
    <scope>NUCLEOTIDE SEQUENCE [LARGE SCALE GENOMIC DNA]</scope>
    <source>
        <strain evidence="5">DSM 17659</strain>
    </source>
</reference>
<keyword evidence="2" id="KW-0472">Membrane</keyword>
<dbReference type="AlphaFoldDB" id="A0A1M5K5E4"/>
<dbReference type="PANTHER" id="PTHR43318:SF1">
    <property type="entry name" value="POLYSACCHARIDE BIOSYNTHESIS PROTEIN EPSC-RELATED"/>
    <property type="match status" value="1"/>
</dbReference>
<dbReference type="CDD" id="cd05237">
    <property type="entry name" value="UDP_invert_4-6DH_SDR_e"/>
    <property type="match status" value="1"/>
</dbReference>
<evidence type="ECO:0000256" key="1">
    <source>
        <dbReference type="ARBA" id="ARBA00007430"/>
    </source>
</evidence>
<dbReference type="Gene3D" id="3.40.50.720">
    <property type="entry name" value="NAD(P)-binding Rossmann-like Domain"/>
    <property type="match status" value="2"/>
</dbReference>
<feature type="transmembrane region" description="Helical" evidence="2">
    <location>
        <begin position="165"/>
        <end position="189"/>
    </location>
</feature>
<dbReference type="InterPro" id="IPR003869">
    <property type="entry name" value="Polysac_CapD-like"/>
</dbReference>
<dbReference type="InterPro" id="IPR036291">
    <property type="entry name" value="NAD(P)-bd_dom_sf"/>
</dbReference>
<proteinExistence type="inferred from homology"/>
<keyword evidence="2" id="KW-0812">Transmembrane</keyword>
<comment type="similarity">
    <text evidence="1">Belongs to the polysaccharide synthase family.</text>
</comment>
<feature type="transmembrane region" description="Helical" evidence="2">
    <location>
        <begin position="69"/>
        <end position="89"/>
    </location>
</feature>
<feature type="domain" description="Polysaccharide biosynthesis protein CapD-like" evidence="3">
    <location>
        <begin position="348"/>
        <end position="637"/>
    </location>
</feature>
<evidence type="ECO:0000256" key="2">
    <source>
        <dbReference type="SAM" id="Phobius"/>
    </source>
</evidence>
<dbReference type="STRING" id="229205.SAMN05444372_106129"/>
<gene>
    <name evidence="4" type="ORF">SAMN05444372_106129</name>
</gene>
<feature type="transmembrane region" description="Helical" evidence="2">
    <location>
        <begin position="133"/>
        <end position="153"/>
    </location>
</feature>
<protein>
    <submittedName>
        <fullName evidence="4">NDP-sugar epimerase, includes UDP-GlcNAc-inverting 4,6-dehydratase FlaA1 and capsular polysaccharide biosynthesis protein EpsC</fullName>
    </submittedName>
</protein>
<keyword evidence="5" id="KW-1185">Reference proteome</keyword>
<organism evidence="4 5">
    <name type="scientific">Flavobacterium micromati</name>
    <dbReference type="NCBI Taxonomy" id="229205"/>
    <lineage>
        <taxon>Bacteria</taxon>
        <taxon>Pseudomonadati</taxon>
        <taxon>Bacteroidota</taxon>
        <taxon>Flavobacteriia</taxon>
        <taxon>Flavobacteriales</taxon>
        <taxon>Flavobacteriaceae</taxon>
        <taxon>Flavobacterium</taxon>
    </lineage>
</organism>
<evidence type="ECO:0000259" key="3">
    <source>
        <dbReference type="Pfam" id="PF02719"/>
    </source>
</evidence>
<feature type="transmembrane region" description="Helical" evidence="2">
    <location>
        <begin position="101"/>
        <end position="121"/>
    </location>
</feature>
<dbReference type="EMBL" id="FQWF01000006">
    <property type="protein sequence ID" value="SHG48057.1"/>
    <property type="molecule type" value="Genomic_DNA"/>
</dbReference>
<name>A0A1M5K5E4_9FLAO</name>
<dbReference type="PANTHER" id="PTHR43318">
    <property type="entry name" value="UDP-N-ACETYLGLUCOSAMINE 4,6-DEHYDRATASE"/>
    <property type="match status" value="1"/>
</dbReference>
<dbReference type="Proteomes" id="UP000184020">
    <property type="component" value="Unassembled WGS sequence"/>
</dbReference>
<evidence type="ECO:0000313" key="5">
    <source>
        <dbReference type="Proteomes" id="UP000184020"/>
    </source>
</evidence>
<dbReference type="SUPFAM" id="SSF51735">
    <property type="entry name" value="NAD(P)-binding Rossmann-fold domains"/>
    <property type="match status" value="1"/>
</dbReference>
<dbReference type="RefSeq" id="WP_244533904.1">
    <property type="nucleotide sequence ID" value="NZ_FQWF01000006.1"/>
</dbReference>
<dbReference type="Pfam" id="PF02719">
    <property type="entry name" value="Polysacc_synt_2"/>
    <property type="match status" value="1"/>
</dbReference>
<evidence type="ECO:0000313" key="4">
    <source>
        <dbReference type="EMBL" id="SHG48057.1"/>
    </source>
</evidence>
<accession>A0A1M5K5E4</accession>
<sequence length="688" mass="77741">MTSKVNQLLSPLIIYFIFAHRRNFVSAVQYMKANSSQIKNSNNIHDSKNFSRSKFFEKYILSLEYLPRWIIFCIDVLFVVLANVITYTVVKNLEVEFYDTLTIAVRFGIILIVNMIFFLLFKTYSGIIRHSSFIDVIKLLLSTSCALVTLVLFNYFTHLITGKKIFFISALFINFVITFVLLFLFRIFVKKFFELFTKQSGEAEVLRTMIYGTDANAIFVANALKSEFPSRFKLLGFISKSENKSARTIHGLAIFSQKRGIPILMRSKNANALIIADKSLSTADKITIVDRCLEFNIKVFTLPAISDWEDANEISRKVKNIEIADLLERSPIVLDNMLISRQVKSKTILISGAAGSIGSEIVWQILSFKPDKIILVDQAETPLHHLSLELNKADSTVELKSLIADIRNFDTMEDIFQKHKPSIVYHAAAYKHVPLMEENPAQAIFTNVKGTKNLADLSVKYKVGRFVMISTDKAVNPSNVMGASKRIAEKYVQSLSFRDNMQGFHETKFITTRFGNVLGSNGSVVPLFTKQIESGGPVTITHQDIIRYFMTIPEACQLVLEAGAMGNGGEIYIFDMGKPVKIIDLARKMIKLAGFIPDKDINIKIIGLRPGEKLYEELLNDSSKTVPTHNEKIMIAQENATDFVALHVAINELLECAEQLNDDLIVAKMKEIVPEFKSMNSTFQILDK</sequence>
<keyword evidence="2" id="KW-1133">Transmembrane helix</keyword>
<dbReference type="InterPro" id="IPR051203">
    <property type="entry name" value="Polysaccharide_Synthase-Rel"/>
</dbReference>